<dbReference type="STRING" id="665118.SAMN02983003_3373"/>
<dbReference type="PROSITE" id="PS51257">
    <property type="entry name" value="PROKAR_LIPOPROTEIN"/>
    <property type="match status" value="1"/>
</dbReference>
<dbReference type="PROSITE" id="PS51318">
    <property type="entry name" value="TAT"/>
    <property type="match status" value="1"/>
</dbReference>
<dbReference type="InterPro" id="IPR035940">
    <property type="entry name" value="CAP_sf"/>
</dbReference>
<dbReference type="InterPro" id="IPR014044">
    <property type="entry name" value="CAP_dom"/>
</dbReference>
<evidence type="ECO:0000259" key="2">
    <source>
        <dbReference type="Pfam" id="PF00188"/>
    </source>
</evidence>
<dbReference type="CDD" id="cd05379">
    <property type="entry name" value="CAP_bacterial"/>
    <property type="match status" value="1"/>
</dbReference>
<dbReference type="PANTHER" id="PTHR31157">
    <property type="entry name" value="SCP DOMAIN-CONTAINING PROTEIN"/>
    <property type="match status" value="1"/>
</dbReference>
<proteinExistence type="predicted"/>
<keyword evidence="4" id="KW-1185">Reference proteome</keyword>
<dbReference type="SUPFAM" id="SSF55797">
    <property type="entry name" value="PR-1-like"/>
    <property type="match status" value="1"/>
</dbReference>
<feature type="signal peptide" evidence="1">
    <location>
        <begin position="1"/>
        <end position="24"/>
    </location>
</feature>
<dbReference type="Pfam" id="PF00188">
    <property type="entry name" value="CAP"/>
    <property type="match status" value="1"/>
</dbReference>
<keyword evidence="1" id="KW-0732">Signal</keyword>
<dbReference type="EMBL" id="FPKU01000003">
    <property type="protein sequence ID" value="SFZ86198.1"/>
    <property type="molecule type" value="Genomic_DNA"/>
</dbReference>
<dbReference type="RefSeq" id="WP_177282598.1">
    <property type="nucleotide sequence ID" value="NZ_FPKU01000003.1"/>
</dbReference>
<feature type="domain" description="SCP" evidence="2">
    <location>
        <begin position="43"/>
        <end position="156"/>
    </location>
</feature>
<dbReference type="Proteomes" id="UP000183447">
    <property type="component" value="Unassembled WGS sequence"/>
</dbReference>
<accession>A0A1K2I1D8</accession>
<reference evidence="3 4" key="1">
    <citation type="submission" date="2016-11" db="EMBL/GenBank/DDBJ databases">
        <authorList>
            <person name="Jaros S."/>
            <person name="Januszkiewicz K."/>
            <person name="Wedrychowicz H."/>
        </authorList>
    </citation>
    <scope>NUCLEOTIDE SEQUENCE [LARGE SCALE GENOMIC DNA]</scope>
    <source>
        <strain evidence="3 4">ATCC 23634</strain>
    </source>
</reference>
<protein>
    <submittedName>
        <fullName evidence="3">Uncharacterized conserved protein YkwD, contains CAP (CSP/antigen 5/PR1) domain</fullName>
    </submittedName>
</protein>
<dbReference type="InterPro" id="IPR006311">
    <property type="entry name" value="TAT_signal"/>
</dbReference>
<evidence type="ECO:0000313" key="3">
    <source>
        <dbReference type="EMBL" id="SFZ86198.1"/>
    </source>
</evidence>
<dbReference type="Gene3D" id="3.40.33.10">
    <property type="entry name" value="CAP"/>
    <property type="match status" value="1"/>
</dbReference>
<evidence type="ECO:0000256" key="1">
    <source>
        <dbReference type="SAM" id="SignalP"/>
    </source>
</evidence>
<sequence length="168" mass="17697">MTSLSRRRLLAGSALLLLAACSPAGPPLTRTSPAELSTASIMAAINGVRQANGREPLSYNGKLAAAARRQADLMASRDQLSHNLGVTLRQRVTDAGYVGAVGENVAGGQQTLEAAIQGWLDSPSHRSTLLSDKFTEFGLAVARVPAGRKSRYGIYWAFVAGGDFAAWL</sequence>
<feature type="chain" id="PRO_5012837553" evidence="1">
    <location>
        <begin position="25"/>
        <end position="168"/>
    </location>
</feature>
<dbReference type="AlphaFoldDB" id="A0A1K2I1D8"/>
<organism evidence="3 4">
    <name type="scientific">Devosia enhydra</name>
    <dbReference type="NCBI Taxonomy" id="665118"/>
    <lineage>
        <taxon>Bacteria</taxon>
        <taxon>Pseudomonadati</taxon>
        <taxon>Pseudomonadota</taxon>
        <taxon>Alphaproteobacteria</taxon>
        <taxon>Hyphomicrobiales</taxon>
        <taxon>Devosiaceae</taxon>
        <taxon>Devosia</taxon>
    </lineage>
</organism>
<gene>
    <name evidence="3" type="ORF">SAMN02983003_3373</name>
</gene>
<name>A0A1K2I1D8_9HYPH</name>
<evidence type="ECO:0000313" key="4">
    <source>
        <dbReference type="Proteomes" id="UP000183447"/>
    </source>
</evidence>
<dbReference type="PANTHER" id="PTHR31157:SF1">
    <property type="entry name" value="SCP DOMAIN-CONTAINING PROTEIN"/>
    <property type="match status" value="1"/>
</dbReference>